<dbReference type="PROSITE" id="PS00600">
    <property type="entry name" value="AA_TRANSFER_CLASS_3"/>
    <property type="match status" value="1"/>
</dbReference>
<keyword evidence="4" id="KW-0808">Transferase</keyword>
<dbReference type="InterPro" id="IPR049704">
    <property type="entry name" value="Aminotrans_3_PPA_site"/>
</dbReference>
<dbReference type="InterPro" id="IPR015421">
    <property type="entry name" value="PyrdxlP-dep_Trfase_major"/>
</dbReference>
<evidence type="ECO:0000313" key="5">
    <source>
        <dbReference type="Proteomes" id="UP000505377"/>
    </source>
</evidence>
<dbReference type="SUPFAM" id="SSF56112">
    <property type="entry name" value="Protein kinase-like (PK-like)"/>
    <property type="match status" value="1"/>
</dbReference>
<feature type="domain" description="Aminoglycoside phosphotransferase" evidence="3">
    <location>
        <begin position="28"/>
        <end position="249"/>
    </location>
</feature>
<dbReference type="Proteomes" id="UP000505377">
    <property type="component" value="Chromosome"/>
</dbReference>
<dbReference type="Gene3D" id="3.90.1200.10">
    <property type="match status" value="1"/>
</dbReference>
<keyword evidence="2" id="KW-0663">Pyridoxal phosphate</keyword>
<dbReference type="Pfam" id="PF01636">
    <property type="entry name" value="APH"/>
    <property type="match status" value="1"/>
</dbReference>
<dbReference type="PANTHER" id="PTHR45688">
    <property type="match status" value="1"/>
</dbReference>
<organism evidence="4 5">
    <name type="scientific">Pseudonocardia broussonetiae</name>
    <dbReference type="NCBI Taxonomy" id="2736640"/>
    <lineage>
        <taxon>Bacteria</taxon>
        <taxon>Bacillati</taxon>
        <taxon>Actinomycetota</taxon>
        <taxon>Actinomycetes</taxon>
        <taxon>Pseudonocardiales</taxon>
        <taxon>Pseudonocardiaceae</taxon>
        <taxon>Pseudonocardia</taxon>
    </lineage>
</organism>
<dbReference type="Gene3D" id="3.90.1150.10">
    <property type="entry name" value="Aspartate Aminotransferase, domain 1"/>
    <property type="match status" value="1"/>
</dbReference>
<dbReference type="InterPro" id="IPR002575">
    <property type="entry name" value="Aminoglycoside_PTrfase"/>
</dbReference>
<dbReference type="AlphaFoldDB" id="A0A6M6JPN2"/>
<protein>
    <submittedName>
        <fullName evidence="4">Aminotransferase class III-fold pyridoxal phosphate-dependent enzyme</fullName>
    </submittedName>
</protein>
<dbReference type="PANTHER" id="PTHR45688:SF13">
    <property type="entry name" value="ALANINE--GLYOXYLATE AMINOTRANSFERASE 2-LIKE"/>
    <property type="match status" value="1"/>
</dbReference>
<keyword evidence="5" id="KW-1185">Reference proteome</keyword>
<dbReference type="InterPro" id="IPR015424">
    <property type="entry name" value="PyrdxlP-dep_Trfase"/>
</dbReference>
<reference evidence="4 5" key="1">
    <citation type="submission" date="2020-05" db="EMBL/GenBank/DDBJ databases">
        <authorList>
            <person name="Mo P."/>
        </authorList>
    </citation>
    <scope>NUCLEOTIDE SEQUENCE [LARGE SCALE GENOMIC DNA]</scope>
    <source>
        <strain evidence="4 5">Gen01</strain>
    </source>
</reference>
<comment type="similarity">
    <text evidence="1">Belongs to the class-III pyridoxal-phosphate-dependent aminotransferase family.</text>
</comment>
<dbReference type="KEGG" id="pbro:HOP40_32940"/>
<dbReference type="EMBL" id="CP053564">
    <property type="protein sequence ID" value="QJY49984.1"/>
    <property type="molecule type" value="Genomic_DNA"/>
</dbReference>
<dbReference type="InterPro" id="IPR005814">
    <property type="entry name" value="Aminotrans_3"/>
</dbReference>
<dbReference type="SUPFAM" id="SSF53383">
    <property type="entry name" value="PLP-dependent transferases"/>
    <property type="match status" value="1"/>
</dbReference>
<dbReference type="RefSeq" id="WP_172166959.1">
    <property type="nucleotide sequence ID" value="NZ_CP053564.1"/>
</dbReference>
<evidence type="ECO:0000259" key="3">
    <source>
        <dbReference type="Pfam" id="PF01636"/>
    </source>
</evidence>
<dbReference type="InterPro" id="IPR011009">
    <property type="entry name" value="Kinase-like_dom_sf"/>
</dbReference>
<dbReference type="InterPro" id="IPR015422">
    <property type="entry name" value="PyrdxlP-dep_Trfase_small"/>
</dbReference>
<evidence type="ECO:0000256" key="1">
    <source>
        <dbReference type="ARBA" id="ARBA00008954"/>
    </source>
</evidence>
<proteinExistence type="inferred from homology"/>
<dbReference type="Gene3D" id="3.40.640.10">
    <property type="entry name" value="Type I PLP-dependent aspartate aminotransferase-like (Major domain)"/>
    <property type="match status" value="1"/>
</dbReference>
<evidence type="ECO:0000256" key="2">
    <source>
        <dbReference type="ARBA" id="ARBA00022898"/>
    </source>
</evidence>
<evidence type="ECO:0000313" key="4">
    <source>
        <dbReference type="EMBL" id="QJY49984.1"/>
    </source>
</evidence>
<keyword evidence="4" id="KW-0032">Aminotransferase</keyword>
<sequence>MTISAEEDAAVRRVFEPGSEWTGPDAAVETLSGGAAHKNYLVRLAGRKQVVKIWNGYWEAMNVLPPADVILGNTLCASRIGVGATVTAVCRESSGIALEYLCGTRPSLAGDADALEHLVPALHTLHTSGERFAQDLDPFVHVRTLLAAARERDYVLPIGLPVVEEHLAEIEEVLDLRPAEFVPCHNDLWDANVIVDGSGYRLIDWDLAANTDPAYELGFLAAYNGFDRDRTRQLASRYHGADDPHHLARVRLFMIVAHWSNSALWMIAQGNAGPNDDVDYEGELVRSWNGVLAELLAPDHRANLALARRPATRTTDLLHRRHTTLGARSPLFYDTPLEVVSGSGVWVTDVDGQVYLDGYNNVPHVGHANPVVAAAVSEQMSRLNLHTRYLNDRVVDYAEALLATFDAPLDRVFLTNSGSESNDLALRIARQHTGRTGVLVSGWSYHGNTGRLAELTTGLATGEGLAPWVRTLHIPDATGVDDASGLLEESLSAVDTAIASLVEAGHGVAAVVFDPLFSTEGLVSPPSGYVEGLTARVHAAGGLVLADEVQSGFGRTGGRMWGHRMFDVRPDLVVLGKPMGNGHPLSALVTTARLQDGFGARNDYFNTFAGSPVSAAAGMAVLQVMAEEDLLDRAAQLGHYVAGRLHEIVAGDPRVAAVRGRGLYFGLEFVDPGDPTVPDAAATRWVVEDMRRRGVLISRIGPAGNVLKMRPPLVVTRGEIDVLLGRLASSLAALSDA</sequence>
<name>A0A6M6JPN2_9PSEU</name>
<dbReference type="GO" id="GO:0030170">
    <property type="term" value="F:pyridoxal phosphate binding"/>
    <property type="evidence" value="ECO:0007669"/>
    <property type="project" value="InterPro"/>
</dbReference>
<dbReference type="GO" id="GO:0008483">
    <property type="term" value="F:transaminase activity"/>
    <property type="evidence" value="ECO:0007669"/>
    <property type="project" value="UniProtKB-KW"/>
</dbReference>
<gene>
    <name evidence="4" type="ORF">HOP40_32940</name>
</gene>
<dbReference type="CDD" id="cd00610">
    <property type="entry name" value="OAT_like"/>
    <property type="match status" value="1"/>
</dbReference>
<accession>A0A6M6JPN2</accession>
<dbReference type="Pfam" id="PF00202">
    <property type="entry name" value="Aminotran_3"/>
    <property type="match status" value="1"/>
</dbReference>